<comment type="caution">
    <text evidence="2">The sequence shown here is derived from an EMBL/GenBank/DDBJ whole genome shotgun (WGS) entry which is preliminary data.</text>
</comment>
<accession>A0A2A4Z672</accession>
<name>A0A2A4Z672_9PROT</name>
<protein>
    <submittedName>
        <fullName evidence="2">Conjugal transfer protein TraI</fullName>
    </submittedName>
</protein>
<evidence type="ECO:0000313" key="2">
    <source>
        <dbReference type="EMBL" id="PCJ02604.1"/>
    </source>
</evidence>
<dbReference type="EMBL" id="NVUS01000004">
    <property type="protein sequence ID" value="PCJ02604.1"/>
    <property type="molecule type" value="Genomic_DNA"/>
</dbReference>
<gene>
    <name evidence="2" type="ORF">COB13_05310</name>
</gene>
<evidence type="ECO:0000259" key="1">
    <source>
        <dbReference type="Pfam" id="PF03432"/>
    </source>
</evidence>
<dbReference type="Pfam" id="PF03432">
    <property type="entry name" value="Relaxase"/>
    <property type="match status" value="1"/>
</dbReference>
<dbReference type="AlphaFoldDB" id="A0A2A4Z672"/>
<reference evidence="2" key="2">
    <citation type="journal article" date="2018" name="ISME J.">
        <title>A dynamic microbial community with high functional redundancy inhabits the cold, oxic subseafloor aquifer.</title>
        <authorList>
            <person name="Tully B.J."/>
            <person name="Wheat C.G."/>
            <person name="Glazer B.T."/>
            <person name="Huber J.A."/>
        </authorList>
    </citation>
    <scope>NUCLEOTIDE SEQUENCE</scope>
    <source>
        <strain evidence="2">NORP83</strain>
    </source>
</reference>
<reference key="1">
    <citation type="submission" date="2017-08" db="EMBL/GenBank/DDBJ databases">
        <title>A dynamic microbial community with high functional redundancy inhabits the cold, oxic subseafloor aquifer.</title>
        <authorList>
            <person name="Tully B.J."/>
            <person name="Wheat C.G."/>
            <person name="Glazer B.T."/>
            <person name="Huber J.A."/>
        </authorList>
    </citation>
    <scope>NUCLEOTIDE SEQUENCE [LARGE SCALE GENOMIC DNA]</scope>
</reference>
<proteinExistence type="predicted"/>
<feature type="domain" description="MobA/VirD2-like nuclease" evidence="1">
    <location>
        <begin position="141"/>
        <end position="206"/>
    </location>
</feature>
<dbReference type="Pfam" id="PF11843">
    <property type="entry name" value="DUF3363"/>
    <property type="match status" value="1"/>
</dbReference>
<organism evidence="2">
    <name type="scientific">OCS116 cluster bacterium</name>
    <dbReference type="NCBI Taxonomy" id="2030921"/>
    <lineage>
        <taxon>Bacteria</taxon>
        <taxon>Pseudomonadati</taxon>
        <taxon>Pseudomonadota</taxon>
        <taxon>Alphaproteobacteria</taxon>
        <taxon>OCS116 cluster</taxon>
    </lineage>
</organism>
<dbReference type="InterPro" id="IPR005094">
    <property type="entry name" value="Endonuclease_MobA/VirD2"/>
</dbReference>
<sequence>MVGDNEDVFKPKLGRIGNVGKKAANRYINRVLNVAGKLDSSFVKSGSRNKFSGRNIGRGYNVVAASRNGSISKFSQRRVVIKARIMKMSGTGFRRASTHLNYLQRDGVSKDGEPGKLYDANLDDVDGKNFLEETRDDRHQFRFIVSPEDATELDDLKFYTRDLMEQMEKDLGTKLEWVAVDHYNTDYPHTHIVVRGVDDTGKDLIIARDYMSSGFRERAQDLMTNELGPRQEQEIAMSLRREVNNNRFTSIDRQLIKNSDFGLVDMRGEPKKGYQKFNHSLQLGRLKKLENMQLAKQFEPGIWQLSEKLEPTLRELGMRGDIIKTIHAEMTRNGKPELNVNSEIFRPEDQMNKKVIGKLIGKGFADEGNDRYYLVIEGVDGKNHYADIKHNDHIDDYKTGSIVELVPQNTEPRKSDYTISQIAYQNNGLYSAVLHSSEDLTASSEFIQSHVRRLEHLRQANIVRRFADESWDIPDNYINEVTKYQKDRANKSPLNVITRSQFSLDVQVTSSGATWLDRNLVGKEKSPMSNVGFGGEVEAALKRRQAYLIAQGFAKETEHGVAYQRGMLNKLEQQEIKNVTAKISGEIGKQYVTANKGDQVEGIYTKSVELASGRFAIIEQSKEFNLVPWRSVLERSRNQLVTGKVGGTGISWQIGKRRGIGIS</sequence>
<dbReference type="InterPro" id="IPR021795">
    <property type="entry name" value="DUF3363"/>
</dbReference>